<proteinExistence type="predicted"/>
<comment type="caution">
    <text evidence="1">The sequence shown here is derived from an EMBL/GenBank/DDBJ whole genome shotgun (WGS) entry which is preliminary data.</text>
</comment>
<dbReference type="EMBL" id="BAAAYK010000038">
    <property type="protein sequence ID" value="GAA3366051.1"/>
    <property type="molecule type" value="Genomic_DNA"/>
</dbReference>
<evidence type="ECO:0000313" key="2">
    <source>
        <dbReference type="Proteomes" id="UP001500483"/>
    </source>
</evidence>
<accession>A0ABP6S296</accession>
<dbReference type="Proteomes" id="UP001500483">
    <property type="component" value="Unassembled WGS sequence"/>
</dbReference>
<protein>
    <submittedName>
        <fullName evidence="1">Uncharacterized protein</fullName>
    </submittedName>
</protein>
<organism evidence="1 2">
    <name type="scientific">Saccharopolyspora gregorii</name>
    <dbReference type="NCBI Taxonomy" id="33914"/>
    <lineage>
        <taxon>Bacteria</taxon>
        <taxon>Bacillati</taxon>
        <taxon>Actinomycetota</taxon>
        <taxon>Actinomycetes</taxon>
        <taxon>Pseudonocardiales</taxon>
        <taxon>Pseudonocardiaceae</taxon>
        <taxon>Saccharopolyspora</taxon>
    </lineage>
</organism>
<keyword evidence="2" id="KW-1185">Reference proteome</keyword>
<sequence>MALILVALGLLGIVVVAFSWWRLPNIGSADGGAQQATATVLESTPCGEESEGDLVEVRVDGETRQLRLDGCGHTKGQTMQVQVPANGSAVRPGGGADGGGLHARASWVLGTLAAIAGGGYALLITRPRALG</sequence>
<reference evidence="2" key="1">
    <citation type="journal article" date="2019" name="Int. J. Syst. Evol. Microbiol.">
        <title>The Global Catalogue of Microorganisms (GCM) 10K type strain sequencing project: providing services to taxonomists for standard genome sequencing and annotation.</title>
        <authorList>
            <consortium name="The Broad Institute Genomics Platform"/>
            <consortium name="The Broad Institute Genome Sequencing Center for Infectious Disease"/>
            <person name="Wu L."/>
            <person name="Ma J."/>
        </authorList>
    </citation>
    <scope>NUCLEOTIDE SEQUENCE [LARGE SCALE GENOMIC DNA]</scope>
    <source>
        <strain evidence="2">JCM 9687</strain>
    </source>
</reference>
<name>A0ABP6S296_9PSEU</name>
<gene>
    <name evidence="1" type="ORF">GCM10020366_68350</name>
</gene>
<evidence type="ECO:0000313" key="1">
    <source>
        <dbReference type="EMBL" id="GAA3366051.1"/>
    </source>
</evidence>